<dbReference type="EMBL" id="CDHN01000004">
    <property type="protein sequence ID" value="CEJ91969.1"/>
    <property type="molecule type" value="Genomic_DNA"/>
</dbReference>
<evidence type="ECO:0000313" key="1">
    <source>
        <dbReference type="EMBL" id="CEJ91969.1"/>
    </source>
</evidence>
<sequence length="306" mass="34194">MGLIYGNFSEKQKQVFNSFNEKIVDLAYAPLAGVEHVSFEDIKKATPKIIIDRLDWTKATRLSQPRSIEEIREWINRSQDEEYPSFGEKSVDSGEPSYDARCSISAMDDYMCVMIDGPGSSGNWSVELEDLPFKVGFWPNGQKPYEGAREPAYSTNNYETGTEVSGHSTAFIISAAIPEAEKLAIGELEILVAWESALSFRAVEKGFQGWSMNVITAWSTTCRLIVAEVDYELSATKLHVDDPIELEKHTKNTPEIEILLGWMLPHVKGDLRCLHLPASEKLHGRMSTLSIQPTDEANKAAIDNSD</sequence>
<protein>
    <submittedName>
        <fullName evidence="1">Uncharacterized protein</fullName>
    </submittedName>
</protein>
<dbReference type="Proteomes" id="UP000039046">
    <property type="component" value="Unassembled WGS sequence"/>
</dbReference>
<dbReference type="AlphaFoldDB" id="A0A0A1TB11"/>
<proteinExistence type="predicted"/>
<evidence type="ECO:0000313" key="2">
    <source>
        <dbReference type="Proteomes" id="UP000039046"/>
    </source>
</evidence>
<organism evidence="1 2">
    <name type="scientific">[Torrubiella] hemipterigena</name>
    <dbReference type="NCBI Taxonomy" id="1531966"/>
    <lineage>
        <taxon>Eukaryota</taxon>
        <taxon>Fungi</taxon>
        <taxon>Dikarya</taxon>
        <taxon>Ascomycota</taxon>
        <taxon>Pezizomycotina</taxon>
        <taxon>Sordariomycetes</taxon>
        <taxon>Hypocreomycetidae</taxon>
        <taxon>Hypocreales</taxon>
        <taxon>Clavicipitaceae</taxon>
        <taxon>Clavicipitaceae incertae sedis</taxon>
        <taxon>'Torrubiella' clade</taxon>
    </lineage>
</organism>
<keyword evidence="2" id="KW-1185">Reference proteome</keyword>
<accession>A0A0A1TB11</accession>
<name>A0A0A1TB11_9HYPO</name>
<reference evidence="1 2" key="1">
    <citation type="journal article" date="2015" name="Genome Announc.">
        <title>Draft Genome Sequence and Gene Annotation of the Entomopathogenic Fungus Verticillium hemipterigenum.</title>
        <authorList>
            <person name="Horn F."/>
            <person name="Habel A."/>
            <person name="Scharf D.H."/>
            <person name="Dworschak J."/>
            <person name="Brakhage A.A."/>
            <person name="Guthke R."/>
            <person name="Hertweck C."/>
            <person name="Linde J."/>
        </authorList>
    </citation>
    <scope>NUCLEOTIDE SEQUENCE [LARGE SCALE GENOMIC DNA]</scope>
</reference>
<dbReference type="HOGENOM" id="CLU_909690_0_0_1"/>
<gene>
    <name evidence="1" type="ORF">VHEMI07650</name>
</gene>